<name>A0A1I7BW90_9FLAO</name>
<evidence type="ECO:0000313" key="1">
    <source>
        <dbReference type="EMBL" id="SFT91462.1"/>
    </source>
</evidence>
<accession>A0A1I7BW90</accession>
<organism evidence="1 2">
    <name type="scientific">Lishizhenia tianjinensis</name>
    <dbReference type="NCBI Taxonomy" id="477690"/>
    <lineage>
        <taxon>Bacteria</taxon>
        <taxon>Pseudomonadati</taxon>
        <taxon>Bacteroidota</taxon>
        <taxon>Flavobacteriia</taxon>
        <taxon>Flavobacteriales</taxon>
        <taxon>Crocinitomicaceae</taxon>
        <taxon>Lishizhenia</taxon>
    </lineage>
</organism>
<proteinExistence type="predicted"/>
<dbReference type="STRING" id="477690.SAMN05216474_3136"/>
<evidence type="ECO:0000313" key="2">
    <source>
        <dbReference type="Proteomes" id="UP000236454"/>
    </source>
</evidence>
<protein>
    <submittedName>
        <fullName evidence="1">Uncharacterized protein</fullName>
    </submittedName>
</protein>
<reference evidence="1 2" key="1">
    <citation type="submission" date="2016-10" db="EMBL/GenBank/DDBJ databases">
        <authorList>
            <person name="de Groot N.N."/>
        </authorList>
    </citation>
    <scope>NUCLEOTIDE SEQUENCE [LARGE SCALE GENOMIC DNA]</scope>
    <source>
        <strain evidence="1 2">CGMCC 1.7005</strain>
    </source>
</reference>
<sequence>MVKQETPLDSLRWLKDSLNLRTYLTHLHNEDGVAFEDLTLPKVDYYIVQDCNAFMYGFQKRNEKAIAEYFEGKTVLRIYINKDMIATEAKSYPKELFDFDVDTLSKSEMRKASIEYK</sequence>
<dbReference type="AlphaFoldDB" id="A0A1I7BW90"/>
<keyword evidence="2" id="KW-1185">Reference proteome</keyword>
<gene>
    <name evidence="1" type="ORF">SAMN05216474_3136</name>
</gene>
<dbReference type="Proteomes" id="UP000236454">
    <property type="component" value="Unassembled WGS sequence"/>
</dbReference>
<dbReference type="EMBL" id="FPAS01000008">
    <property type="protein sequence ID" value="SFT91462.1"/>
    <property type="molecule type" value="Genomic_DNA"/>
</dbReference>